<organism evidence="1 2">
    <name type="scientific">Paralabilibaculum antarcticum</name>
    <dbReference type="NCBI Taxonomy" id="2912572"/>
    <lineage>
        <taxon>Bacteria</taxon>
        <taxon>Pseudomonadati</taxon>
        <taxon>Bacteroidota</taxon>
        <taxon>Bacteroidia</taxon>
        <taxon>Marinilabiliales</taxon>
        <taxon>Marinifilaceae</taxon>
        <taxon>Paralabilibaculum</taxon>
    </lineage>
</organism>
<dbReference type="EMBL" id="JAKJSC010000001">
    <property type="protein sequence ID" value="MDE5417645.1"/>
    <property type="molecule type" value="Genomic_DNA"/>
</dbReference>
<accession>A0ABT5VQW3</accession>
<evidence type="ECO:0000313" key="1">
    <source>
        <dbReference type="EMBL" id="MDE5417645.1"/>
    </source>
</evidence>
<dbReference type="RefSeq" id="WP_275108987.1">
    <property type="nucleotide sequence ID" value="NZ_JAKJSC010000001.1"/>
</dbReference>
<gene>
    <name evidence="1" type="ORF">L3049_06450</name>
</gene>
<reference evidence="1 2" key="1">
    <citation type="submission" date="2022-01" db="EMBL/GenBank/DDBJ databases">
        <title>Labilibaculum sp. nov, a marine bacterium isolated from Antarctica.</title>
        <authorList>
            <person name="Dai W."/>
        </authorList>
    </citation>
    <scope>NUCLEOTIDE SEQUENCE [LARGE SCALE GENOMIC DNA]</scope>
    <source>
        <strain evidence="1 2">DW002</strain>
    </source>
</reference>
<evidence type="ECO:0000313" key="2">
    <source>
        <dbReference type="Proteomes" id="UP001528920"/>
    </source>
</evidence>
<name>A0ABT5VQW3_9BACT</name>
<sequence length="212" mass="25154">MELNLQIQEVLKHYPDLSFNEINNSIDGELFISKDDSYDVSIELEPYPRHFPRLFEVSERIPRKVTRHTYTDTGSCCLSTQAKAQILMRTEVETLYLFVKEVVVPYFQNNSYFEINGHYKTDEYSHDKLGIIEGYRDILQSNNDLLIARLMINRIEYKKLKMHDLCYCGSGQIMKKCHNGRHHTCYKDFRKIDIELLQCDLRIFIDKIKKGR</sequence>
<keyword evidence="2" id="KW-1185">Reference proteome</keyword>
<protein>
    <submittedName>
        <fullName evidence="1">Uncharacterized protein</fullName>
    </submittedName>
</protein>
<proteinExistence type="predicted"/>
<dbReference type="Proteomes" id="UP001528920">
    <property type="component" value="Unassembled WGS sequence"/>
</dbReference>
<comment type="caution">
    <text evidence="1">The sequence shown here is derived from an EMBL/GenBank/DDBJ whole genome shotgun (WGS) entry which is preliminary data.</text>
</comment>